<dbReference type="EMBL" id="AP026867">
    <property type="protein sequence ID" value="BDS13021.1"/>
    <property type="molecule type" value="Genomic_DNA"/>
</dbReference>
<protein>
    <submittedName>
        <fullName evidence="2">Uncharacterized protein</fullName>
    </submittedName>
</protein>
<reference evidence="2" key="1">
    <citation type="submission" date="2022-09" db="EMBL/GenBank/DDBJ databases">
        <title>Aureispira anguillicida sp. nov., isolated from Leptocephalus of Japanese eel Anguilla japonica.</title>
        <authorList>
            <person name="Yuasa K."/>
            <person name="Mekata T."/>
            <person name="Ikunari K."/>
        </authorList>
    </citation>
    <scope>NUCLEOTIDE SEQUENCE</scope>
    <source>
        <strain evidence="2">EL160426</strain>
    </source>
</reference>
<gene>
    <name evidence="2" type="ORF">AsAng_0037490</name>
</gene>
<evidence type="ECO:0000313" key="3">
    <source>
        <dbReference type="Proteomes" id="UP001060919"/>
    </source>
</evidence>
<dbReference type="Proteomes" id="UP001060919">
    <property type="component" value="Chromosome"/>
</dbReference>
<keyword evidence="3" id="KW-1185">Reference proteome</keyword>
<accession>A0A915YHE3</accession>
<sequence length="42" mass="4904">MKKKEMQSNSLKQVMEKIKSGAYTSVVKESRRTEKTKKKESI</sequence>
<dbReference type="AlphaFoldDB" id="A0A915YHE3"/>
<dbReference type="RefSeq" id="WP_264788349.1">
    <property type="nucleotide sequence ID" value="NZ_AP026867.1"/>
</dbReference>
<evidence type="ECO:0000256" key="1">
    <source>
        <dbReference type="SAM" id="MobiDB-lite"/>
    </source>
</evidence>
<name>A0A915YHE3_9BACT</name>
<proteinExistence type="predicted"/>
<organism evidence="2 3">
    <name type="scientific">Aureispira anguillae</name>
    <dbReference type="NCBI Taxonomy" id="2864201"/>
    <lineage>
        <taxon>Bacteria</taxon>
        <taxon>Pseudomonadati</taxon>
        <taxon>Bacteroidota</taxon>
        <taxon>Saprospiria</taxon>
        <taxon>Saprospirales</taxon>
        <taxon>Saprospiraceae</taxon>
        <taxon>Aureispira</taxon>
    </lineage>
</organism>
<feature type="compositionally biased region" description="Basic and acidic residues" evidence="1">
    <location>
        <begin position="28"/>
        <end position="42"/>
    </location>
</feature>
<feature type="region of interest" description="Disordered" evidence="1">
    <location>
        <begin position="1"/>
        <end position="42"/>
    </location>
</feature>
<evidence type="ECO:0000313" key="2">
    <source>
        <dbReference type="EMBL" id="BDS13021.1"/>
    </source>
</evidence>
<dbReference type="KEGG" id="aup:AsAng_0037490"/>